<evidence type="ECO:0000313" key="1">
    <source>
        <dbReference type="EMBL" id="MAA13452.1"/>
    </source>
</evidence>
<dbReference type="AlphaFoldDB" id="A0A224YHZ8"/>
<organism evidence="1">
    <name type="scientific">Rhipicephalus zambeziensis</name>
    <dbReference type="NCBI Taxonomy" id="60191"/>
    <lineage>
        <taxon>Eukaryota</taxon>
        <taxon>Metazoa</taxon>
        <taxon>Ecdysozoa</taxon>
        <taxon>Arthropoda</taxon>
        <taxon>Chelicerata</taxon>
        <taxon>Arachnida</taxon>
        <taxon>Acari</taxon>
        <taxon>Parasitiformes</taxon>
        <taxon>Ixodida</taxon>
        <taxon>Ixodoidea</taxon>
        <taxon>Ixodidae</taxon>
        <taxon>Rhipicephalinae</taxon>
        <taxon>Rhipicephalus</taxon>
        <taxon>Rhipicephalus</taxon>
    </lineage>
</organism>
<dbReference type="EMBL" id="GFPF01002306">
    <property type="protein sequence ID" value="MAA13452.1"/>
    <property type="molecule type" value="Transcribed_RNA"/>
</dbReference>
<sequence>MRTRGGRLVRGYVQKWRRSHCFITPHDLSCFLKLLRKDTTPSSLNRWSVKTMFLRAFYARTLSVLKTETIELRCSLASNPNPHVTFSTESRDVTSKWLVTHRHRFTRTVRIHL</sequence>
<accession>A0A224YHZ8</accession>
<reference evidence="1" key="1">
    <citation type="journal article" date="2017" name="Parasit. Vectors">
        <title>Sialotranscriptomics of Rhipicephalus zambeziensis reveals intricate expression profiles of secretory proteins and suggests tight temporal transcriptional regulation during blood-feeding.</title>
        <authorList>
            <person name="de Castro M.H."/>
            <person name="de Klerk D."/>
            <person name="Pienaar R."/>
            <person name="Rees D.J.G."/>
            <person name="Mans B.J."/>
        </authorList>
    </citation>
    <scope>NUCLEOTIDE SEQUENCE</scope>
    <source>
        <tissue evidence="1">Salivary glands</tissue>
    </source>
</reference>
<protein>
    <submittedName>
        <fullName evidence="1">Uncharacterized protein</fullName>
    </submittedName>
</protein>
<name>A0A224YHZ8_9ACAR</name>
<proteinExistence type="predicted"/>